<dbReference type="EMBL" id="JARBJD010000013">
    <property type="protein sequence ID" value="KAK2962009.1"/>
    <property type="molecule type" value="Genomic_DNA"/>
</dbReference>
<evidence type="ECO:0000313" key="3">
    <source>
        <dbReference type="Proteomes" id="UP001281761"/>
    </source>
</evidence>
<protein>
    <recommendedName>
        <fullName evidence="4">Right handed beta helix domain-containing protein</fullName>
    </recommendedName>
</protein>
<accession>A0ABQ9YE16</accession>
<sequence length="1673" mass="175585">MQGRFSSNIPGKITQKLGGSHSSWGHGPKGIEWLFSTLNEVGAKVCEERLARELLFHKPKLPRVSKPSTKTVRAPNCSHFRRASGMGASVCGRGALHVTVDGGTFSTSGTITFEGCAATGNGKYISLSSSDLVSLLKVGTLDSIKPSLPENNGLFTTTQKDQFFGYQSDTSKGSLLHYWYPRTSNVFRVNSEGDEHPLCGIASLPCASLEYAHDSHAQSESELILTSDIQLTSQLDAKFAIETIKCEEYLTKSLTIKSTGSVTVGSSTRKNVDLALTFSTVSFLFNTTPRSSPFFHVSSGTLVFTACPFGTSTATTALPNILVQVEGGTLTMTASTIQNMSSSSPLLSLTGGQTTLITLDAKSIALTATTLISLNGADLTMASSTFNTITNTLGNGSILSATVPSGNTVTIEDGSVTSCSTTGNGGAIFVRLAGNGRFEMKGTSGMSFSNCQSLSNSQSAPGTTGNGNCVFLGLDGDAVNFSFGKVRFPSSVRPENPAPFLFVESDDLTSSITTTRFSFLLPFAFVEADYVKYIGMFTSDFTTHQSLVPYLSKLTEAFLSTTGNDAVKCGDTILPCESLSKALAWLIADYTDTESLPHYQVLLMNHGIHNTTIDMEEYILSVTTNKTLGTQDLTTTGSSFILGDGATGDTSLSLSNMHLKWTGAAGTFLDQSKGNVIIHACSFVIDDSATLFSSSALVVKGGTLALSELTLDCYTLSTSPLLEMSGGAAGVSYVQISNAQLTSSLFTGSGDLTIDSSSFSSLSSSTSSSIVFTLSTSSHKLHIGSAEKPVEFTSCSSSTNGGALNIAITSGDLTITDTTFKKCSSSLNGGAVSVVLSGTPTLRISQASFSGCRAGGDGGALHVTCSSSMDPSAVTMDADFEDCASGSGKGNWMLLSGSDLQTLISASTWSIRPTLPLSYSSGSSLSDLWGIDKAEGTPSGYEEVSLWVYLVEYSWSVVWVGSDGRDVVGCGREGWKCLTIWKGASQLLGTTAERIVVASSTDLDRVVLFDSQDIEMCGQNSRQLVKISSEGGIAVSSHDVTLRCLDVDGGDTVRSSMLVIVSGSGSVSVINSKISRMSFSLCSLLSCSSGKVLISSSTFEGLKRSSRNGVIIDSSVVLSNWTLIENSVLSSIEARSGSGSVCSGSFGDGKKIEICGTEIVSCSSSGDGGAVGVALSGTATLRISQASFSGCRAGGRGGAVFADFTDISSAQQYALLQLTFGVGLEANAAGVGKKGNDVFVVGSNFDRMILPSRWLGSFEKAEADDMFGKDGEKEAESLLRFLLLQEVWVGRGGNDETGTGSDSKPFLSLGKGLTRIVERGEELNTVSVLEEARIGGCVVVGKETGTAQTIRISSSESKGGKIVCEVEGGSVGGGRWEERRRMIAIKRSLVIVSSITFELRGTSKQIVSVFVVSDNAELSLAECSLTTREVVKTSFVEVGSTGSLAVSDVSCSEGRFGGKGSVVVCVGSGRVEMREVEMTSCSFEGGGVVVGGSTRGIVIVDSLFRNCAGGSFGSLIRISVVGCSAEVRNCVFERCTTRIRMDEIADVGRAVGGGCVVIELGHRRSSTRSAPHSSADLSMSSFVSCVLINTSPLASLPWNLNFVGGSGFLIFVSDVGDHVDLRKVRVVDSVCDRMEGWFERGFEGGVVVWRGQSLRLDRRDMDVKGSSVGLVKI</sequence>
<evidence type="ECO:0008006" key="4">
    <source>
        <dbReference type="Google" id="ProtNLM"/>
    </source>
</evidence>
<name>A0ABQ9YE16_9EUKA</name>
<feature type="region of interest" description="Disordered" evidence="1">
    <location>
        <begin position="1"/>
        <end position="22"/>
    </location>
</feature>
<dbReference type="SUPFAM" id="SSF51126">
    <property type="entry name" value="Pectin lyase-like"/>
    <property type="match status" value="3"/>
</dbReference>
<evidence type="ECO:0000313" key="2">
    <source>
        <dbReference type="EMBL" id="KAK2962009.1"/>
    </source>
</evidence>
<organism evidence="2 3">
    <name type="scientific">Blattamonas nauphoetae</name>
    <dbReference type="NCBI Taxonomy" id="2049346"/>
    <lineage>
        <taxon>Eukaryota</taxon>
        <taxon>Metamonada</taxon>
        <taxon>Preaxostyla</taxon>
        <taxon>Oxymonadida</taxon>
        <taxon>Blattamonas</taxon>
    </lineage>
</organism>
<keyword evidence="3" id="KW-1185">Reference proteome</keyword>
<comment type="caution">
    <text evidence="2">The sequence shown here is derived from an EMBL/GenBank/DDBJ whole genome shotgun (WGS) entry which is preliminary data.</text>
</comment>
<dbReference type="Proteomes" id="UP001281761">
    <property type="component" value="Unassembled WGS sequence"/>
</dbReference>
<reference evidence="2 3" key="1">
    <citation type="journal article" date="2022" name="bioRxiv">
        <title>Genomics of Preaxostyla Flagellates Illuminates Evolutionary Transitions and the Path Towards Mitochondrial Loss.</title>
        <authorList>
            <person name="Novak L.V.F."/>
            <person name="Treitli S.C."/>
            <person name="Pyrih J."/>
            <person name="Halakuc P."/>
            <person name="Pipaliya S.V."/>
            <person name="Vacek V."/>
            <person name="Brzon O."/>
            <person name="Soukal P."/>
            <person name="Eme L."/>
            <person name="Dacks J.B."/>
            <person name="Karnkowska A."/>
            <person name="Elias M."/>
            <person name="Hampl V."/>
        </authorList>
    </citation>
    <scope>NUCLEOTIDE SEQUENCE [LARGE SCALE GENOMIC DNA]</scope>
    <source>
        <strain evidence="2">NAU3</strain>
        <tissue evidence="2">Gut</tissue>
    </source>
</reference>
<dbReference type="InterPro" id="IPR011050">
    <property type="entry name" value="Pectin_lyase_fold/virulence"/>
</dbReference>
<gene>
    <name evidence="2" type="ORF">BLNAU_3065</name>
</gene>
<evidence type="ECO:0000256" key="1">
    <source>
        <dbReference type="SAM" id="MobiDB-lite"/>
    </source>
</evidence>
<proteinExistence type="predicted"/>